<evidence type="ECO:0000313" key="2">
    <source>
        <dbReference type="EMBL" id="JAP90297.1"/>
    </source>
</evidence>
<feature type="non-terminal residue" evidence="2">
    <location>
        <position position="1"/>
    </location>
</feature>
<sequence>FQQQLYHLQCQYLDPSSEFIRSLAKENEQIIPGELLQPLYEQWQNYIQLLSPGSNSQTEEERLQKLIEIQDKYKQLRDELTQEYLKQVEEVQKRILELKNQLQSLSVKDLVHQVTELENQFQQPQTKLTNLLIEYSNTLEFKQNEFGSALLNDTDLSMMTAIEYFSNNLTEIFYNGETFAVQFIKACSEDFYVNKVRKPVYCSHFHFMSIREDSVLIKFDFIYDHERRAQFVQAAEQFGSQLQKQQLKSDFQLKPYVVLDTDAYENFADAALRPEVLLKDRVEITTKLYQSIKQIEDTEFNFTTIFKQYFDDQLYSPVRIYNQLKETIEKMLLIYPFKDIRKLISSSEYSLDVLLNRPHVQLLDRVVRMHKIMQSFKQLIQQPEVLQSLKEPILTEIKRLETELENLRSQYEENLKLLQDQQTQEESLLKNKLKTKAELQSSLDELEEQIVEEFAHANFDHFLRQRRLVEQLTGTFTIYQQEEHSGVKNNETALLQLKMGRTCYDEDMIWATFTYSQSQFDHSQVKAQRCTNLTKVQKLTDFFFAQKISNRKKSENEFIIFDQLVNGDNLVETLMKNCSILVVQLPVDDQFFSSQINQLYQTYVVDVQQKVATVLIFNLYRQKHQYQIKQSVNLKSKVAKINLQKIFQQKDFETISIDYQAYHKQNLQLSQANYLDAKAALVLFKCKNLRKQLCIINAADLNEEIQIDFAKIHDELFGAFQFVGFIVKKEYIDLILELFENNIKFDCGGGSEFSLLVIGGEFSQYLSGIQEYTHKEISISQLVEFCDQIDAKQLPQLLNRIIPTDLCDFIRNGVQSLK</sequence>
<evidence type="ECO:0000256" key="1">
    <source>
        <dbReference type="SAM" id="Coils"/>
    </source>
</evidence>
<keyword evidence="1" id="KW-0175">Coiled coil</keyword>
<proteinExistence type="predicted"/>
<dbReference type="EMBL" id="GDID01006309">
    <property type="protein sequence ID" value="JAP90297.1"/>
    <property type="molecule type" value="Transcribed_RNA"/>
</dbReference>
<organism evidence="2">
    <name type="scientific">Trepomonas sp. PC1</name>
    <dbReference type="NCBI Taxonomy" id="1076344"/>
    <lineage>
        <taxon>Eukaryota</taxon>
        <taxon>Metamonada</taxon>
        <taxon>Diplomonadida</taxon>
        <taxon>Hexamitidae</taxon>
        <taxon>Hexamitinae</taxon>
        <taxon>Trepomonas</taxon>
    </lineage>
</organism>
<dbReference type="AlphaFoldDB" id="A0A146K0K9"/>
<accession>A0A146K0K9</accession>
<gene>
    <name evidence="2" type="ORF">TPC1_30208</name>
</gene>
<feature type="coiled-coil region" evidence="1">
    <location>
        <begin position="59"/>
        <end position="108"/>
    </location>
</feature>
<name>A0A146K0K9_9EUKA</name>
<reference evidence="2" key="1">
    <citation type="submission" date="2015-07" db="EMBL/GenBank/DDBJ databases">
        <title>Adaptation to a free-living lifestyle via gene acquisitions in the diplomonad Trepomonas sp. PC1.</title>
        <authorList>
            <person name="Xu F."/>
            <person name="Jerlstrom-Hultqvist J."/>
            <person name="Kolisko M."/>
            <person name="Simpson A.G.B."/>
            <person name="Roger A.J."/>
            <person name="Svard S.G."/>
            <person name="Andersson J.O."/>
        </authorList>
    </citation>
    <scope>NUCLEOTIDE SEQUENCE</scope>
    <source>
        <strain evidence="2">PC1</strain>
    </source>
</reference>
<protein>
    <submittedName>
        <fullName evidence="2">Uncharacterized protein</fullName>
    </submittedName>
</protein>
<feature type="coiled-coil region" evidence="1">
    <location>
        <begin position="390"/>
        <end position="456"/>
    </location>
</feature>